<evidence type="ECO:0000313" key="11">
    <source>
        <dbReference type="EMBL" id="KAK4745264.1"/>
    </source>
</evidence>
<dbReference type="GO" id="GO:0005634">
    <property type="term" value="C:nucleus"/>
    <property type="evidence" value="ECO:0007669"/>
    <property type="project" value="UniProtKB-SubCell"/>
</dbReference>
<dbReference type="PANTHER" id="PTHR47994">
    <property type="entry name" value="F14D16.11-RELATED"/>
    <property type="match status" value="1"/>
</dbReference>
<feature type="region of interest" description="Disordered" evidence="8">
    <location>
        <begin position="1"/>
        <end position="20"/>
    </location>
</feature>
<dbReference type="GO" id="GO:0051707">
    <property type="term" value="P:response to other organism"/>
    <property type="evidence" value="ECO:0007669"/>
    <property type="project" value="UniProtKB-ARBA"/>
</dbReference>
<organism evidence="11 12">
    <name type="scientific">Trapa incisa</name>
    <dbReference type="NCBI Taxonomy" id="236973"/>
    <lineage>
        <taxon>Eukaryota</taxon>
        <taxon>Viridiplantae</taxon>
        <taxon>Streptophyta</taxon>
        <taxon>Embryophyta</taxon>
        <taxon>Tracheophyta</taxon>
        <taxon>Spermatophyta</taxon>
        <taxon>Magnoliopsida</taxon>
        <taxon>eudicotyledons</taxon>
        <taxon>Gunneridae</taxon>
        <taxon>Pentapetalae</taxon>
        <taxon>rosids</taxon>
        <taxon>malvids</taxon>
        <taxon>Myrtales</taxon>
        <taxon>Lythraceae</taxon>
        <taxon>Trapa</taxon>
    </lineage>
</organism>
<evidence type="ECO:0000256" key="8">
    <source>
        <dbReference type="SAM" id="MobiDB-lite"/>
    </source>
</evidence>
<dbReference type="InterPro" id="IPR009057">
    <property type="entry name" value="Homeodomain-like_sf"/>
</dbReference>
<keyword evidence="5" id="KW-0804">Transcription</keyword>
<dbReference type="FunFam" id="1.10.10.60:FF:000001">
    <property type="entry name" value="MYB-related transcription factor"/>
    <property type="match status" value="1"/>
</dbReference>
<keyword evidence="3" id="KW-0805">Transcription regulation</keyword>
<accession>A0AAN7GNJ2</accession>
<keyword evidence="12" id="KW-1185">Reference proteome</keyword>
<evidence type="ECO:0000256" key="7">
    <source>
        <dbReference type="ARBA" id="ARBA00062314"/>
    </source>
</evidence>
<dbReference type="SMART" id="SM00717">
    <property type="entry name" value="SANT"/>
    <property type="match status" value="2"/>
</dbReference>
<evidence type="ECO:0000259" key="10">
    <source>
        <dbReference type="PROSITE" id="PS51294"/>
    </source>
</evidence>
<dbReference type="InterPro" id="IPR001005">
    <property type="entry name" value="SANT/Myb"/>
</dbReference>
<dbReference type="PANTHER" id="PTHR47994:SF5">
    <property type="entry name" value="F14D16.11-RELATED"/>
    <property type="match status" value="1"/>
</dbReference>
<comment type="caution">
    <text evidence="11">The sequence shown here is derived from an EMBL/GenBank/DDBJ whole genome shotgun (WGS) entry which is preliminary data.</text>
</comment>
<keyword evidence="4" id="KW-0238">DNA-binding</keyword>
<feature type="domain" description="Myb-like" evidence="9">
    <location>
        <begin position="64"/>
        <end position="114"/>
    </location>
</feature>
<reference evidence="11 12" key="1">
    <citation type="journal article" date="2023" name="Hortic Res">
        <title>Pangenome of water caltrop reveals structural variations and asymmetric subgenome divergence after allopolyploidization.</title>
        <authorList>
            <person name="Zhang X."/>
            <person name="Chen Y."/>
            <person name="Wang L."/>
            <person name="Yuan Y."/>
            <person name="Fang M."/>
            <person name="Shi L."/>
            <person name="Lu R."/>
            <person name="Comes H.P."/>
            <person name="Ma Y."/>
            <person name="Chen Y."/>
            <person name="Huang G."/>
            <person name="Zhou Y."/>
            <person name="Zheng Z."/>
            <person name="Qiu Y."/>
        </authorList>
    </citation>
    <scope>NUCLEOTIDE SEQUENCE [LARGE SCALE GENOMIC DNA]</scope>
    <source>
        <tissue evidence="11">Roots</tissue>
    </source>
</reference>
<dbReference type="PROSITE" id="PS51294">
    <property type="entry name" value="HTH_MYB"/>
    <property type="match status" value="2"/>
</dbReference>
<feature type="domain" description="HTH myb-type" evidence="10">
    <location>
        <begin position="68"/>
        <end position="118"/>
    </location>
</feature>
<evidence type="ECO:0000259" key="9">
    <source>
        <dbReference type="PROSITE" id="PS50090"/>
    </source>
</evidence>
<dbReference type="Gene3D" id="1.10.10.60">
    <property type="entry name" value="Homeodomain-like"/>
    <property type="match status" value="2"/>
</dbReference>
<name>A0AAN7GNJ2_9MYRT</name>
<dbReference type="SUPFAM" id="SSF46689">
    <property type="entry name" value="Homeodomain-like"/>
    <property type="match status" value="1"/>
</dbReference>
<dbReference type="Proteomes" id="UP001345219">
    <property type="component" value="Chromosome 9"/>
</dbReference>
<evidence type="ECO:0000256" key="3">
    <source>
        <dbReference type="ARBA" id="ARBA00023015"/>
    </source>
</evidence>
<dbReference type="FunFam" id="1.10.10.60:FF:000394">
    <property type="entry name" value="MYB transcription factor"/>
    <property type="match status" value="1"/>
</dbReference>
<dbReference type="AlphaFoldDB" id="A0AAN7GNJ2"/>
<protein>
    <submittedName>
        <fullName evidence="11">Uncharacterized protein</fullName>
    </submittedName>
</protein>
<feature type="domain" description="HTH myb-type" evidence="10">
    <location>
        <begin position="11"/>
        <end position="67"/>
    </location>
</feature>
<dbReference type="GO" id="GO:0080090">
    <property type="term" value="P:regulation of primary metabolic process"/>
    <property type="evidence" value="ECO:0007669"/>
    <property type="project" value="UniProtKB-ARBA"/>
</dbReference>
<evidence type="ECO:0000256" key="6">
    <source>
        <dbReference type="ARBA" id="ARBA00023242"/>
    </source>
</evidence>
<dbReference type="Pfam" id="PF00249">
    <property type="entry name" value="Myb_DNA-binding"/>
    <property type="match status" value="2"/>
</dbReference>
<proteinExistence type="predicted"/>
<feature type="domain" description="Myb-like" evidence="9">
    <location>
        <begin position="11"/>
        <end position="63"/>
    </location>
</feature>
<dbReference type="InterPro" id="IPR015495">
    <property type="entry name" value="Myb_TF_plants"/>
</dbReference>
<comment type="subcellular location">
    <subcellularLocation>
        <location evidence="1">Nucleus</location>
    </subcellularLocation>
</comment>
<dbReference type="PROSITE" id="PS50090">
    <property type="entry name" value="MYB_LIKE"/>
    <property type="match status" value="2"/>
</dbReference>
<comment type="subunit">
    <text evidence="7">Can form complexes with MYC2, MYC3 or MYC4.</text>
</comment>
<dbReference type="InterPro" id="IPR017930">
    <property type="entry name" value="Myb_dom"/>
</dbReference>
<dbReference type="EMBL" id="JAXIOK010000022">
    <property type="protein sequence ID" value="KAK4745264.1"/>
    <property type="molecule type" value="Genomic_DNA"/>
</dbReference>
<evidence type="ECO:0000313" key="12">
    <source>
        <dbReference type="Proteomes" id="UP001345219"/>
    </source>
</evidence>
<gene>
    <name evidence="11" type="ORF">SAY87_011576</name>
</gene>
<dbReference type="GO" id="GO:0000976">
    <property type="term" value="F:transcription cis-regulatory region binding"/>
    <property type="evidence" value="ECO:0007669"/>
    <property type="project" value="UniProtKB-ARBA"/>
</dbReference>
<evidence type="ECO:0000256" key="5">
    <source>
        <dbReference type="ARBA" id="ARBA00023163"/>
    </source>
</evidence>
<evidence type="ECO:0000256" key="1">
    <source>
        <dbReference type="ARBA" id="ARBA00004123"/>
    </source>
</evidence>
<dbReference type="CDD" id="cd00167">
    <property type="entry name" value="SANT"/>
    <property type="match status" value="2"/>
</dbReference>
<keyword evidence="2" id="KW-0677">Repeat</keyword>
<evidence type="ECO:0000256" key="2">
    <source>
        <dbReference type="ARBA" id="ARBA00022737"/>
    </source>
</evidence>
<sequence>MGRLPSSAVQGSGLKKGPWTPEEDEKLMEYVGRHGHGSWRKLPQLAGLNRCGKSCRLRWMNYLRPDIRRGNFSEEEERLIVHHHSVIGNKWSQIAVHLPGRTDNEIKNFWNTQLKKKLLQKGIDPKTHKPIPTSHIDPSNLLLSLVAIARSLGGPSHNNSASSASNPLEIITTELAKIQMVQKLIQLIGTNTPVVDHGGYDALIRRPYSSLESQNMITTGANYPNMINIHLAENSWASSGSGTAQLPSLWPSCSKVSTESTPIISRLSAEPNASINVFEDLEKLMEDDTCASFLRDLLDE</sequence>
<evidence type="ECO:0000256" key="4">
    <source>
        <dbReference type="ARBA" id="ARBA00023125"/>
    </source>
</evidence>
<keyword evidence="6" id="KW-0539">Nucleus</keyword>